<protein>
    <recommendedName>
        <fullName evidence="4">Secreted protein</fullName>
    </recommendedName>
</protein>
<sequence length="238" mass="26128">MRKRLSALAAAGSAMVVLASGSAATAAAENYGDYSRMFSRSAGQYWSGSQVGGQWAWSPQDSSTSDISWGDPAQWPPAYAERFVRRGDWVELEGYSGGQGKPVTQVQRVTSEKIGDAGCGNMTDLPSDGGRQHYVRWTIPSAGYCLDASGTITSPAAGTVVHFRHRQRWTAPASCSNAYFTGRTCLSQHEQWWDDNGHAYSLRIDRTQYIARGLGMAFAIRQTVPSTWAADGRYYWSW</sequence>
<organism evidence="2 3">
    <name type="scientific">Actinoallomurus iriomotensis</name>
    <dbReference type="NCBI Taxonomy" id="478107"/>
    <lineage>
        <taxon>Bacteria</taxon>
        <taxon>Bacillati</taxon>
        <taxon>Actinomycetota</taxon>
        <taxon>Actinomycetes</taxon>
        <taxon>Streptosporangiales</taxon>
        <taxon>Thermomonosporaceae</taxon>
        <taxon>Actinoallomurus</taxon>
    </lineage>
</organism>
<reference evidence="2" key="1">
    <citation type="submission" date="2023-03" db="EMBL/GenBank/DDBJ databases">
        <title>Actinoallomurus iriomotensis NBRC 103681.</title>
        <authorList>
            <person name="Ichikawa N."/>
            <person name="Sato H."/>
            <person name="Tonouchi N."/>
        </authorList>
    </citation>
    <scope>NUCLEOTIDE SEQUENCE</scope>
    <source>
        <strain evidence="2">NBRC 103681</strain>
    </source>
</reference>
<dbReference type="RefSeq" id="WP_285626917.1">
    <property type="nucleotide sequence ID" value="NZ_BSTJ01000007.1"/>
</dbReference>
<dbReference type="EMBL" id="BSTJ01000007">
    <property type="protein sequence ID" value="GLY77430.1"/>
    <property type="molecule type" value="Genomic_DNA"/>
</dbReference>
<feature type="signal peptide" evidence="1">
    <location>
        <begin position="1"/>
        <end position="19"/>
    </location>
</feature>
<evidence type="ECO:0000313" key="3">
    <source>
        <dbReference type="Proteomes" id="UP001165135"/>
    </source>
</evidence>
<accession>A0A9W6RLW6</accession>
<name>A0A9W6RLW6_9ACTN</name>
<evidence type="ECO:0008006" key="4">
    <source>
        <dbReference type="Google" id="ProtNLM"/>
    </source>
</evidence>
<evidence type="ECO:0000313" key="2">
    <source>
        <dbReference type="EMBL" id="GLY77430.1"/>
    </source>
</evidence>
<keyword evidence="1" id="KW-0732">Signal</keyword>
<proteinExistence type="predicted"/>
<evidence type="ECO:0000256" key="1">
    <source>
        <dbReference type="SAM" id="SignalP"/>
    </source>
</evidence>
<dbReference type="AlphaFoldDB" id="A0A9W6RLW6"/>
<comment type="caution">
    <text evidence="2">The sequence shown here is derived from an EMBL/GenBank/DDBJ whole genome shotgun (WGS) entry which is preliminary data.</text>
</comment>
<gene>
    <name evidence="2" type="ORF">Airi01_056970</name>
</gene>
<feature type="chain" id="PRO_5040761874" description="Secreted protein" evidence="1">
    <location>
        <begin position="20"/>
        <end position="238"/>
    </location>
</feature>
<dbReference type="Proteomes" id="UP001165135">
    <property type="component" value="Unassembled WGS sequence"/>
</dbReference>